<evidence type="ECO:0000313" key="2">
    <source>
        <dbReference type="Proteomes" id="UP001180515"/>
    </source>
</evidence>
<name>A0AAE4HXZ5_9STRE</name>
<comment type="caution">
    <text evidence="1">The sequence shown here is derived from an EMBL/GenBank/DDBJ whole genome shotgun (WGS) entry which is preliminary data.</text>
</comment>
<protein>
    <submittedName>
        <fullName evidence="1">Uncharacterized protein</fullName>
    </submittedName>
</protein>
<dbReference type="RefSeq" id="WP_239639211.1">
    <property type="nucleotide sequence ID" value="NZ_CBCPIC010000010.1"/>
</dbReference>
<sequence length="52" mass="6012">MANFYLQITFEQMVALGREGISKGEGSTLAKVIFKMTYPMVLKQTKRWRNAK</sequence>
<evidence type="ECO:0000313" key="1">
    <source>
        <dbReference type="EMBL" id="MDT2731861.1"/>
    </source>
</evidence>
<dbReference type="AlphaFoldDB" id="A0AAE4HXZ5"/>
<dbReference type="Proteomes" id="UP001180515">
    <property type="component" value="Unassembled WGS sequence"/>
</dbReference>
<organism evidence="1 2">
    <name type="scientific">Streptococcus parauberis</name>
    <dbReference type="NCBI Taxonomy" id="1348"/>
    <lineage>
        <taxon>Bacteria</taxon>
        <taxon>Bacillati</taxon>
        <taxon>Bacillota</taxon>
        <taxon>Bacilli</taxon>
        <taxon>Lactobacillales</taxon>
        <taxon>Streptococcaceae</taxon>
        <taxon>Streptococcus</taxon>
    </lineage>
</organism>
<proteinExistence type="predicted"/>
<gene>
    <name evidence="1" type="ORF">P7G31_06330</name>
</gene>
<reference evidence="1" key="1">
    <citation type="submission" date="2023-03" db="EMBL/GenBank/DDBJ databases">
        <authorList>
            <person name="Shen W."/>
            <person name="Cai J."/>
        </authorList>
    </citation>
    <scope>NUCLEOTIDE SEQUENCE</scope>
    <source>
        <strain evidence="1">P82-2</strain>
    </source>
</reference>
<dbReference type="EMBL" id="JARQAG010000008">
    <property type="protein sequence ID" value="MDT2731861.1"/>
    <property type="molecule type" value="Genomic_DNA"/>
</dbReference>
<accession>A0AAE4HXZ5</accession>